<dbReference type="RefSeq" id="WP_097153676.1">
    <property type="nucleotide sequence ID" value="NZ_OBEL01000002.1"/>
</dbReference>
<dbReference type="PANTHER" id="PTHR43667">
    <property type="entry name" value="CYCLOPROPANE-FATTY-ACYL-PHOSPHOLIPID SYNTHASE"/>
    <property type="match status" value="1"/>
</dbReference>
<keyword evidence="4" id="KW-0949">S-adenosyl-L-methionine</keyword>
<dbReference type="GO" id="GO:0008168">
    <property type="term" value="F:methyltransferase activity"/>
    <property type="evidence" value="ECO:0007669"/>
    <property type="project" value="UniProtKB-KW"/>
</dbReference>
<dbReference type="EMBL" id="OBEL01000002">
    <property type="protein sequence ID" value="SNZ19320.1"/>
    <property type="molecule type" value="Genomic_DNA"/>
</dbReference>
<dbReference type="Gene3D" id="3.40.50.150">
    <property type="entry name" value="Vaccinia Virus protein VP39"/>
    <property type="match status" value="1"/>
</dbReference>
<keyword evidence="7" id="KW-1185">Reference proteome</keyword>
<dbReference type="Pfam" id="PF02353">
    <property type="entry name" value="CMAS"/>
    <property type="match status" value="1"/>
</dbReference>
<dbReference type="InterPro" id="IPR050723">
    <property type="entry name" value="CFA/CMAS"/>
</dbReference>
<sequence length="438" mass="49731">MSGKPEAQKQLKPTLALLDEVAKALNADIAIELWDGTRVPLGSNPAPDLAILIKDPGIIASLLRRPGLDRIIRPYIKGLIEIKGGTLYDVGLLFALSPSRKRLKKIPKRTILSFLTAFLFSPGVNLDEGRAFEGDENNHGKNLPKSNEIDFIQFHYDVGNDFYELFLDERRLYSCAYFTDWNNSLDQAQHDKIDMICRKLRLKPEERFLDIGCGWGALIFHAAEKYGVRAHGVTLSEAQLTHVREQIKAKGLEDRVSVELKNYVDLEGPFDKIASVGMMEHVGEDNLNEYCATINRLLVDKGLFLNHAISRKAKKKKNRFSSRPEQRALQKYIFPGGELIDLGQTISSFEQNKFEVMDVEGWREHYQLTTKLWLDRLETNRDKAVELVGEEVYRIWIAYLAGSSLAFLRGTARLYQVLVSKNPKGPANLPPSRADLYR</sequence>
<gene>
    <name evidence="6" type="ORF">SAMN06265368_2402</name>
</gene>
<evidence type="ECO:0000256" key="1">
    <source>
        <dbReference type="ARBA" id="ARBA00010815"/>
    </source>
</evidence>
<keyword evidence="3" id="KW-0808">Transferase</keyword>
<dbReference type="Proteomes" id="UP000219439">
    <property type="component" value="Unassembled WGS sequence"/>
</dbReference>
<dbReference type="AlphaFoldDB" id="A0A285PC31"/>
<name>A0A285PC31_9HYPH</name>
<accession>A0A285PC31</accession>
<evidence type="ECO:0000313" key="7">
    <source>
        <dbReference type="Proteomes" id="UP000219439"/>
    </source>
</evidence>
<evidence type="ECO:0000256" key="2">
    <source>
        <dbReference type="ARBA" id="ARBA00022603"/>
    </source>
</evidence>
<evidence type="ECO:0000256" key="4">
    <source>
        <dbReference type="ARBA" id="ARBA00022691"/>
    </source>
</evidence>
<reference evidence="6 7" key="1">
    <citation type="submission" date="2017-09" db="EMBL/GenBank/DDBJ databases">
        <authorList>
            <person name="Ehlers B."/>
            <person name="Leendertz F.H."/>
        </authorList>
    </citation>
    <scope>NUCLEOTIDE SEQUENCE [LARGE SCALE GENOMIC DNA]</scope>
    <source>
        <strain evidence="6 7">DSM 18289</strain>
    </source>
</reference>
<organism evidence="6 7">
    <name type="scientific">Cohaesibacter gelatinilyticus</name>
    <dbReference type="NCBI Taxonomy" id="372072"/>
    <lineage>
        <taxon>Bacteria</taxon>
        <taxon>Pseudomonadati</taxon>
        <taxon>Pseudomonadota</taxon>
        <taxon>Alphaproteobacteria</taxon>
        <taxon>Hyphomicrobiales</taxon>
        <taxon>Cohaesibacteraceae</taxon>
    </lineage>
</organism>
<comment type="similarity">
    <text evidence="1">Belongs to the CFA/CMAS family.</text>
</comment>
<evidence type="ECO:0000313" key="6">
    <source>
        <dbReference type="EMBL" id="SNZ19320.1"/>
    </source>
</evidence>
<evidence type="ECO:0000256" key="3">
    <source>
        <dbReference type="ARBA" id="ARBA00022679"/>
    </source>
</evidence>
<protein>
    <submittedName>
        <fullName evidence="6">Cyclopropane-fatty-acyl-phospholipid synthase</fullName>
    </submittedName>
</protein>
<proteinExistence type="inferred from homology"/>
<keyword evidence="2" id="KW-0489">Methyltransferase</keyword>
<dbReference type="GO" id="GO:0032259">
    <property type="term" value="P:methylation"/>
    <property type="evidence" value="ECO:0007669"/>
    <property type="project" value="UniProtKB-KW"/>
</dbReference>
<dbReference type="PIRSF" id="PIRSF003085">
    <property type="entry name" value="CMAS"/>
    <property type="match status" value="1"/>
</dbReference>
<dbReference type="OrthoDB" id="9782855at2"/>
<dbReference type="CDD" id="cd02440">
    <property type="entry name" value="AdoMet_MTases"/>
    <property type="match status" value="1"/>
</dbReference>
<evidence type="ECO:0000256" key="5">
    <source>
        <dbReference type="ARBA" id="ARBA00023098"/>
    </source>
</evidence>
<dbReference type="PANTHER" id="PTHR43667:SF1">
    <property type="entry name" value="CYCLOPROPANE-FATTY-ACYL-PHOSPHOLIPID SYNTHASE"/>
    <property type="match status" value="1"/>
</dbReference>
<dbReference type="GO" id="GO:0008610">
    <property type="term" value="P:lipid biosynthetic process"/>
    <property type="evidence" value="ECO:0007669"/>
    <property type="project" value="InterPro"/>
</dbReference>
<dbReference type="SUPFAM" id="SSF53335">
    <property type="entry name" value="S-adenosyl-L-methionine-dependent methyltransferases"/>
    <property type="match status" value="1"/>
</dbReference>
<keyword evidence="5" id="KW-0443">Lipid metabolism</keyword>
<dbReference type="InterPro" id="IPR003333">
    <property type="entry name" value="CMAS"/>
</dbReference>
<dbReference type="InterPro" id="IPR029063">
    <property type="entry name" value="SAM-dependent_MTases_sf"/>
</dbReference>